<sequence length="1676" mass="182105">MAGMESGSGSGGSGGSSRYLHHLLCPPPPSTHVPPQDSEPSPEKSPKVSPDHGGGDQPSDSSPAGASRGPVRRPRGRPLGSKNKPKPPIIVTRDSPNALRSHVLEVASGADVFECVSDYARRRGRGVSVLSGTGAVTNVALRQPGASTPGSVVATLRGRFEIISLTGTVLPPPAPPGAGGLSVFLSGGQGQVIGGSVAGPLAATGPVVLMVASFTNAVYERLPLEGDEEEAEAAVQGQQPAVSQSSGITGGGGEGGGSGGTSGVPFYNLTGNVGSYHLPGDAFAWVPIAVRERRRHASTLLVGLCVTLQDGYSEELLNVQSQREVITFTTSEAFWSDAGIQEKSESKVMRRKTRSDDGISAKFSRQKDNTSALSRTAVIRMSGLHRGSASCGVKSGAMTADAGEHSVRSGVELEGTVGLGLEIEGDRKEGGDPNGIACWVGEEKDGGRVGRSVVVENGSFDNSPRRDLDLDGKVDPEAIGEQETSEGNEENGELIVENGDGYHEGVDYVIELATAGASVSKDTTTFDDVKEVNVEADSKGPVAEEGHAESGADEPKDKINIDMLGEKESDAKDGMCEEEVEMSKEEVNVELSSENNQDHLVDNTKLENFRDKSEAELDLTTIEDGEKQGGKTTVEEMNLEVESDSTVEVEKKPENAVAAVNGHVSSGSSVDDDKKQEPEIVGIGTDQQEVPKLATVECNDQEAKIMVNNIYHQLGQKVVDRMDRKLEIVAATTFDDDETDKIAPTLAVVTKEPRSMPSTPNNHDQAESVISESQFMPTEYQVESELTTEVEPEEELKTGVTNFVDQAEPTPAAEVAKEQKSKTSITEILPSESSVEQKEMKLLNGSNNLLTDKCLDKNRTVLDVNKRTTLQTVDDSESSESQKAKYISDSDAKLNKAEAGSEPIKNCDTIVVEHSNDLHPTEGSSSLDVPHVVDKEVEVPISMEALLDASDQPIGSYTQPCVEASPSEMEGGNFSAVDAPSPLDTNSGMPVESSHLANAVESMPDFANTCADIQDKLCNDVAGSDSHEAETGFNVAIDHVDKVKSDISLISSPDDGPCMNVNGNEEAVQGEAGVIEGIQVSTKDPSASNLGGEKADTPLGKPQAIYIIRVPRYVDDQLSSKIQIAQSEVNEKTQRRDSIKVAIEKQKVTCNEFWKSFETAKAEERAARAAVTAKRQQIDSVQLMMNKLKNAHSIEELHDKIRTMEFELQHATMPLKEEKQYIRELKQLRHQVDQLTSSMGSEAEIDEAFDQKEVDERFKSLKKELEPLRAEVLRTEANSAATRKKYDEQQQLLKGLQQQFKDADAVRQKAYGHWRELKNVLIEKNKHFGMYKNDQKSAENYISSKEFGGLQLHCSKQVEKVMNLWNNDDEFRMQYVKSNMNSTLRRLKTSDGRSLGPDEEPPVLRSNQGKGPSFPLPPANISNSVPPVALETKIESSKEVDLFPTLQAKTKNQPVKPKKTAKPISDKTKETVVAKVLDREVENNEVDSRTKEEEERIKKAGELLKKEEELRKQKSEAELKEQCRLEQRAKAKEAEERKKRQAEKAQARAEYRAQKEAELREKRRSKKHKKKGVTGEDTTVSGAEEDPAPSTETSPPEAARGADVTATIAPKRPSRPVVTAKQYNKIQSIPLPLRKKGKRKMATWMWVLLTVMVVLLLFLAGKYISIPSLTFPQSAF</sequence>
<evidence type="ECO:0000259" key="16">
    <source>
        <dbReference type="PROSITE" id="PS51742"/>
    </source>
</evidence>
<gene>
    <name evidence="17" type="ORF">MUK42_12316</name>
</gene>
<feature type="transmembrane region" description="Helical" evidence="15">
    <location>
        <begin position="1641"/>
        <end position="1660"/>
    </location>
</feature>
<keyword evidence="10" id="KW-0804">Transcription</keyword>
<dbReference type="Proteomes" id="UP001055439">
    <property type="component" value="Chromosome 7"/>
</dbReference>
<organism evidence="17 18">
    <name type="scientific">Musa troglodytarum</name>
    <name type="common">fe'i banana</name>
    <dbReference type="NCBI Taxonomy" id="320322"/>
    <lineage>
        <taxon>Eukaryota</taxon>
        <taxon>Viridiplantae</taxon>
        <taxon>Streptophyta</taxon>
        <taxon>Embryophyta</taxon>
        <taxon>Tracheophyta</taxon>
        <taxon>Spermatophyta</taxon>
        <taxon>Magnoliopsida</taxon>
        <taxon>Liliopsida</taxon>
        <taxon>Zingiberales</taxon>
        <taxon>Musaceae</taxon>
        <taxon>Musa</taxon>
    </lineage>
</organism>
<feature type="region of interest" description="Disordered" evidence="14">
    <location>
        <begin position="228"/>
        <end position="259"/>
    </location>
</feature>
<keyword evidence="5 15" id="KW-1133">Transmembrane helix</keyword>
<evidence type="ECO:0000256" key="4">
    <source>
        <dbReference type="ARBA" id="ARBA00022692"/>
    </source>
</evidence>
<evidence type="ECO:0000256" key="13">
    <source>
        <dbReference type="SAM" id="Coils"/>
    </source>
</evidence>
<evidence type="ECO:0000313" key="18">
    <source>
        <dbReference type="Proteomes" id="UP001055439"/>
    </source>
</evidence>
<dbReference type="PROSITE" id="PS51742">
    <property type="entry name" value="PPC"/>
    <property type="match status" value="1"/>
</dbReference>
<feature type="region of interest" description="Disordered" evidence="14">
    <location>
        <begin position="1385"/>
        <end position="1421"/>
    </location>
</feature>
<accession>A0A9E7KI02</accession>
<feature type="compositionally biased region" description="Basic residues" evidence="14">
    <location>
        <begin position="1562"/>
        <end position="1572"/>
    </location>
</feature>
<protein>
    <submittedName>
        <fullName evidence="17">Proton pump interactor</fullName>
    </submittedName>
</protein>
<dbReference type="CDD" id="cd11378">
    <property type="entry name" value="DUF296"/>
    <property type="match status" value="1"/>
</dbReference>
<dbReference type="PANTHER" id="PTHR32219:SF3">
    <property type="entry name" value="CALPONIN-LIKE DOMAIN PROTEIN"/>
    <property type="match status" value="1"/>
</dbReference>
<keyword evidence="6" id="KW-0805">Transcription regulation</keyword>
<dbReference type="GO" id="GO:0005634">
    <property type="term" value="C:nucleus"/>
    <property type="evidence" value="ECO:0007669"/>
    <property type="project" value="UniProtKB-SubCell"/>
</dbReference>
<evidence type="ECO:0000256" key="9">
    <source>
        <dbReference type="ARBA" id="ARBA00023136"/>
    </source>
</evidence>
<feature type="compositionally biased region" description="Gly residues" evidence="14">
    <location>
        <begin position="1"/>
        <end position="15"/>
    </location>
</feature>
<feature type="compositionally biased region" description="Basic and acidic residues" evidence="14">
    <location>
        <begin position="41"/>
        <end position="54"/>
    </location>
</feature>
<keyword evidence="3" id="KW-1003">Cell membrane</keyword>
<evidence type="ECO:0000256" key="8">
    <source>
        <dbReference type="ARBA" id="ARBA00023125"/>
    </source>
</evidence>
<evidence type="ECO:0000256" key="15">
    <source>
        <dbReference type="SAM" id="Phobius"/>
    </source>
</evidence>
<feature type="region of interest" description="Disordered" evidence="14">
    <location>
        <begin position="1445"/>
        <end position="1467"/>
    </location>
</feature>
<keyword evidence="7 13" id="KW-0175">Coiled coil</keyword>
<evidence type="ECO:0000256" key="5">
    <source>
        <dbReference type="ARBA" id="ARBA00022989"/>
    </source>
</evidence>
<dbReference type="Pfam" id="PF03479">
    <property type="entry name" value="PCC"/>
    <property type="match status" value="1"/>
</dbReference>
<evidence type="ECO:0000256" key="14">
    <source>
        <dbReference type="SAM" id="MobiDB-lite"/>
    </source>
</evidence>
<keyword evidence="4 15" id="KW-0812">Transmembrane</keyword>
<dbReference type="InterPro" id="IPR005175">
    <property type="entry name" value="PPC_dom"/>
</dbReference>
<dbReference type="GO" id="GO:0003677">
    <property type="term" value="F:DNA binding"/>
    <property type="evidence" value="ECO:0007669"/>
    <property type="project" value="UniProtKB-KW"/>
</dbReference>
<evidence type="ECO:0000256" key="7">
    <source>
        <dbReference type="ARBA" id="ARBA00023054"/>
    </source>
</evidence>
<dbReference type="PANTHER" id="PTHR32219">
    <property type="entry name" value="RNA-BINDING PROTEIN YLMH-RELATED"/>
    <property type="match status" value="1"/>
</dbReference>
<keyword evidence="9 15" id="KW-0472">Membrane</keyword>
<evidence type="ECO:0000256" key="1">
    <source>
        <dbReference type="ARBA" id="ARBA00004123"/>
    </source>
</evidence>
<keyword evidence="8" id="KW-0238">DNA-binding</keyword>
<comment type="similarity">
    <text evidence="12">Belongs to the plant Proton pump-interactor protein family.</text>
</comment>
<feature type="region of interest" description="Disordered" evidence="14">
    <location>
        <begin position="534"/>
        <end position="560"/>
    </location>
</feature>
<evidence type="ECO:0000256" key="6">
    <source>
        <dbReference type="ARBA" id="ARBA00023015"/>
    </source>
</evidence>
<comment type="subcellular location">
    <subcellularLocation>
        <location evidence="2">Cell membrane</location>
        <topology evidence="2">Single-pass membrane protein</topology>
    </subcellularLocation>
    <subcellularLocation>
        <location evidence="1">Nucleus</location>
    </subcellularLocation>
</comment>
<evidence type="ECO:0000256" key="11">
    <source>
        <dbReference type="ARBA" id="ARBA00023242"/>
    </source>
</evidence>
<proteinExistence type="inferred from homology"/>
<feature type="domain" description="PPC" evidence="16">
    <location>
        <begin position="96"/>
        <end position="238"/>
    </location>
</feature>
<evidence type="ECO:0000256" key="3">
    <source>
        <dbReference type="ARBA" id="ARBA00022475"/>
    </source>
</evidence>
<name>A0A9E7KI02_9LILI</name>
<feature type="coiled-coil region" evidence="13">
    <location>
        <begin position="1279"/>
        <end position="1306"/>
    </location>
</feature>
<dbReference type="SUPFAM" id="SSF117856">
    <property type="entry name" value="AF0104/ALDC/Ptd012-like"/>
    <property type="match status" value="1"/>
</dbReference>
<dbReference type="GO" id="GO:0005886">
    <property type="term" value="C:plasma membrane"/>
    <property type="evidence" value="ECO:0007669"/>
    <property type="project" value="UniProtKB-SubCell"/>
</dbReference>
<feature type="compositionally biased region" description="Basic and acidic residues" evidence="14">
    <location>
        <begin position="1501"/>
        <end position="1561"/>
    </location>
</feature>
<dbReference type="Gene3D" id="3.30.1330.80">
    <property type="entry name" value="Hypothetical protein, similar to alpha- acetolactate decarboxylase, domain 2"/>
    <property type="match status" value="1"/>
</dbReference>
<dbReference type="EMBL" id="CP097509">
    <property type="protein sequence ID" value="URE16235.1"/>
    <property type="molecule type" value="Genomic_DNA"/>
</dbReference>
<feature type="region of interest" description="Disordered" evidence="14">
    <location>
        <begin position="1"/>
        <end position="95"/>
    </location>
</feature>
<keyword evidence="11" id="KW-0539">Nucleus</keyword>
<reference evidence="17" key="1">
    <citation type="submission" date="2022-05" db="EMBL/GenBank/DDBJ databases">
        <title>The Musa troglodytarum L. genome provides insights into the mechanism of non-climacteric behaviour and enrichment of carotenoids.</title>
        <authorList>
            <person name="Wang J."/>
        </authorList>
    </citation>
    <scope>NUCLEOTIDE SEQUENCE</scope>
    <source>
        <tissue evidence="17">Leaf</tissue>
    </source>
</reference>
<feature type="region of interest" description="Disordered" evidence="14">
    <location>
        <begin position="1501"/>
        <end position="1617"/>
    </location>
</feature>
<evidence type="ECO:0000313" key="17">
    <source>
        <dbReference type="EMBL" id="URE16235.1"/>
    </source>
</evidence>
<evidence type="ECO:0000256" key="10">
    <source>
        <dbReference type="ARBA" id="ARBA00023163"/>
    </source>
</evidence>
<keyword evidence="18" id="KW-1185">Reference proteome</keyword>
<evidence type="ECO:0000256" key="12">
    <source>
        <dbReference type="ARBA" id="ARBA00038080"/>
    </source>
</evidence>
<dbReference type="InterPro" id="IPR055282">
    <property type="entry name" value="PPI1-4"/>
</dbReference>
<dbReference type="FunFam" id="3.30.1330.80:FF:000002">
    <property type="entry name" value="AT-hook motif nuclear-localized protein"/>
    <property type="match status" value="1"/>
</dbReference>
<dbReference type="OrthoDB" id="1703439at2759"/>
<evidence type="ECO:0000256" key="2">
    <source>
        <dbReference type="ARBA" id="ARBA00004162"/>
    </source>
</evidence>
<feature type="compositionally biased region" description="Gly residues" evidence="14">
    <location>
        <begin position="248"/>
        <end position="259"/>
    </location>
</feature>